<dbReference type="InterPro" id="IPR038595">
    <property type="entry name" value="LOR_sf"/>
</dbReference>
<dbReference type="InterPro" id="IPR007612">
    <property type="entry name" value="LOR"/>
</dbReference>
<accession>A0AAP0X3D7</accession>
<dbReference type="PANTHER" id="PTHR31087:SF160">
    <property type="entry name" value="PROTEIN LURP-ONE-RELATED 1-RELATED"/>
    <property type="match status" value="1"/>
</dbReference>
<gene>
    <name evidence="2" type="ORF">L1049_016872</name>
</gene>
<dbReference type="SUPFAM" id="SSF54518">
    <property type="entry name" value="Tubby C-terminal domain-like"/>
    <property type="match status" value="1"/>
</dbReference>
<dbReference type="Proteomes" id="UP001415857">
    <property type="component" value="Unassembled WGS sequence"/>
</dbReference>
<sequence length="222" mass="24962">MAQSGGPSDIDGPVWVISDVFCCPSPVVLLIVREVMNLTSGNFVVKDVNGNVLFRAKEIFFTMHGRQVLLDAFENPIVNIRKKIMTAHKRCHVFKGDISDARDLLFTTKRHSILPCDNEIQVFLPNNKVEEICDFRVKWEERSCVVYLGESSTAIAEMKRKHNVQSVVFGKDKLILTVYPQIDYAFIVALIVFLDDVYSEGRYDLLWSAATKLASFGIGVAG</sequence>
<name>A0AAP0X3D7_LIQFO</name>
<dbReference type="PANTHER" id="PTHR31087">
    <property type="match status" value="1"/>
</dbReference>
<organism evidence="2 3">
    <name type="scientific">Liquidambar formosana</name>
    <name type="common">Formosan gum</name>
    <dbReference type="NCBI Taxonomy" id="63359"/>
    <lineage>
        <taxon>Eukaryota</taxon>
        <taxon>Viridiplantae</taxon>
        <taxon>Streptophyta</taxon>
        <taxon>Embryophyta</taxon>
        <taxon>Tracheophyta</taxon>
        <taxon>Spermatophyta</taxon>
        <taxon>Magnoliopsida</taxon>
        <taxon>eudicotyledons</taxon>
        <taxon>Gunneridae</taxon>
        <taxon>Pentapetalae</taxon>
        <taxon>Saxifragales</taxon>
        <taxon>Altingiaceae</taxon>
        <taxon>Liquidambar</taxon>
    </lineage>
</organism>
<proteinExistence type="inferred from homology"/>
<comment type="caution">
    <text evidence="2">The sequence shown here is derived from an EMBL/GenBank/DDBJ whole genome shotgun (WGS) entry which is preliminary data.</text>
</comment>
<dbReference type="EMBL" id="JBBPBK010000003">
    <property type="protein sequence ID" value="KAK9288416.1"/>
    <property type="molecule type" value="Genomic_DNA"/>
</dbReference>
<dbReference type="InterPro" id="IPR025659">
    <property type="entry name" value="Tubby-like_C"/>
</dbReference>
<evidence type="ECO:0000313" key="3">
    <source>
        <dbReference type="Proteomes" id="UP001415857"/>
    </source>
</evidence>
<dbReference type="AlphaFoldDB" id="A0AAP0X3D7"/>
<evidence type="ECO:0000256" key="1">
    <source>
        <dbReference type="ARBA" id="ARBA00005437"/>
    </source>
</evidence>
<dbReference type="Pfam" id="PF04525">
    <property type="entry name" value="LOR"/>
    <property type="match status" value="1"/>
</dbReference>
<comment type="similarity">
    <text evidence="1">Belongs to the LOR family.</text>
</comment>
<reference evidence="2 3" key="1">
    <citation type="journal article" date="2024" name="Plant J.">
        <title>Genome sequences and population genomics reveal climatic adaptation and genomic divergence between two closely related sweetgum species.</title>
        <authorList>
            <person name="Xu W.Q."/>
            <person name="Ren C.Q."/>
            <person name="Zhang X.Y."/>
            <person name="Comes H.P."/>
            <person name="Liu X.H."/>
            <person name="Li Y.G."/>
            <person name="Kettle C.J."/>
            <person name="Jalonen R."/>
            <person name="Gaisberger H."/>
            <person name="Ma Y.Z."/>
            <person name="Qiu Y.X."/>
        </authorList>
    </citation>
    <scope>NUCLEOTIDE SEQUENCE [LARGE SCALE GENOMIC DNA]</scope>
    <source>
        <strain evidence="2">Hangzhou</strain>
    </source>
</reference>
<protein>
    <submittedName>
        <fullName evidence="2">Uncharacterized protein</fullName>
    </submittedName>
</protein>
<dbReference type="Gene3D" id="2.40.160.200">
    <property type="entry name" value="LURP1-related"/>
    <property type="match status" value="1"/>
</dbReference>
<keyword evidence="3" id="KW-1185">Reference proteome</keyword>
<evidence type="ECO:0000313" key="2">
    <source>
        <dbReference type="EMBL" id="KAK9288416.1"/>
    </source>
</evidence>